<sequence>MGGGGLGLGSSVSKIISDMLWLEPVLLDTVSSILSSLYLLDDAKIDLLFLIFSVVWPVDVTERLRFGLDLTSVKPESFSLESENTSFDTLCRSVRGRKIRFRVFLFPFIGVLFELGIPRYRNAEQQIRQPPAACR</sequence>
<gene>
    <name evidence="1" type="ORF">MEUPH1_LOCUS5662</name>
</gene>
<dbReference type="EMBL" id="CARXXK010000001">
    <property type="protein sequence ID" value="CAI6349054.1"/>
    <property type="molecule type" value="Genomic_DNA"/>
</dbReference>
<accession>A0AAV0VZT5</accession>
<comment type="caution">
    <text evidence="1">The sequence shown here is derived from an EMBL/GenBank/DDBJ whole genome shotgun (WGS) entry which is preliminary data.</text>
</comment>
<name>A0AAV0VZT5_9HEMI</name>
<keyword evidence="2" id="KW-1185">Reference proteome</keyword>
<proteinExistence type="predicted"/>
<evidence type="ECO:0000313" key="2">
    <source>
        <dbReference type="Proteomes" id="UP001160148"/>
    </source>
</evidence>
<dbReference type="AlphaFoldDB" id="A0AAV0VZT5"/>
<reference evidence="1 2" key="1">
    <citation type="submission" date="2023-01" db="EMBL/GenBank/DDBJ databases">
        <authorList>
            <person name="Whitehead M."/>
        </authorList>
    </citation>
    <scope>NUCLEOTIDE SEQUENCE [LARGE SCALE GENOMIC DNA]</scope>
</reference>
<dbReference type="Proteomes" id="UP001160148">
    <property type="component" value="Unassembled WGS sequence"/>
</dbReference>
<evidence type="ECO:0000313" key="1">
    <source>
        <dbReference type="EMBL" id="CAI6349054.1"/>
    </source>
</evidence>
<protein>
    <submittedName>
        <fullName evidence="1">Uncharacterized protein</fullName>
    </submittedName>
</protein>
<organism evidence="1 2">
    <name type="scientific">Macrosiphum euphorbiae</name>
    <name type="common">potato aphid</name>
    <dbReference type="NCBI Taxonomy" id="13131"/>
    <lineage>
        <taxon>Eukaryota</taxon>
        <taxon>Metazoa</taxon>
        <taxon>Ecdysozoa</taxon>
        <taxon>Arthropoda</taxon>
        <taxon>Hexapoda</taxon>
        <taxon>Insecta</taxon>
        <taxon>Pterygota</taxon>
        <taxon>Neoptera</taxon>
        <taxon>Paraneoptera</taxon>
        <taxon>Hemiptera</taxon>
        <taxon>Sternorrhyncha</taxon>
        <taxon>Aphidomorpha</taxon>
        <taxon>Aphidoidea</taxon>
        <taxon>Aphididae</taxon>
        <taxon>Macrosiphini</taxon>
        <taxon>Macrosiphum</taxon>
    </lineage>
</organism>